<evidence type="ECO:0000313" key="6">
    <source>
        <dbReference type="Proteomes" id="UP000620124"/>
    </source>
</evidence>
<dbReference type="Proteomes" id="UP000620124">
    <property type="component" value="Unassembled WGS sequence"/>
</dbReference>
<dbReference type="InterPro" id="IPR029058">
    <property type="entry name" value="AB_hydrolase_fold"/>
</dbReference>
<keyword evidence="3" id="KW-0732">Signal</keyword>
<evidence type="ECO:0000259" key="4">
    <source>
        <dbReference type="Pfam" id="PF00561"/>
    </source>
</evidence>
<dbReference type="SUPFAM" id="SSF53474">
    <property type="entry name" value="alpha/beta-Hydrolases"/>
    <property type="match status" value="1"/>
</dbReference>
<evidence type="ECO:0000256" key="3">
    <source>
        <dbReference type="SAM" id="SignalP"/>
    </source>
</evidence>
<dbReference type="AlphaFoldDB" id="A0A8H6WYZ5"/>
<organism evidence="5 6">
    <name type="scientific">Mycena venus</name>
    <dbReference type="NCBI Taxonomy" id="2733690"/>
    <lineage>
        <taxon>Eukaryota</taxon>
        <taxon>Fungi</taxon>
        <taxon>Dikarya</taxon>
        <taxon>Basidiomycota</taxon>
        <taxon>Agaricomycotina</taxon>
        <taxon>Agaricomycetes</taxon>
        <taxon>Agaricomycetidae</taxon>
        <taxon>Agaricales</taxon>
        <taxon>Marasmiineae</taxon>
        <taxon>Mycenaceae</taxon>
        <taxon>Mycena</taxon>
    </lineage>
</organism>
<dbReference type="Gene3D" id="3.40.50.1820">
    <property type="entry name" value="alpha/beta hydrolase"/>
    <property type="match status" value="1"/>
</dbReference>
<name>A0A8H6WYZ5_9AGAR</name>
<evidence type="ECO:0000313" key="5">
    <source>
        <dbReference type="EMBL" id="KAF7331051.1"/>
    </source>
</evidence>
<protein>
    <submittedName>
        <fullName evidence="5">Bifunctional epoxide hydrolase 2</fullName>
    </submittedName>
</protein>
<keyword evidence="1 5" id="KW-0378">Hydrolase</keyword>
<feature type="domain" description="AB hydrolase-1" evidence="4">
    <location>
        <begin position="67"/>
        <end position="346"/>
    </location>
</feature>
<feature type="signal peptide" evidence="3">
    <location>
        <begin position="1"/>
        <end position="21"/>
    </location>
</feature>
<dbReference type="InterPro" id="IPR000073">
    <property type="entry name" value="AB_hydrolase_1"/>
</dbReference>
<feature type="chain" id="PRO_5034980453" evidence="3">
    <location>
        <begin position="22"/>
        <end position="373"/>
    </location>
</feature>
<evidence type="ECO:0000256" key="2">
    <source>
        <dbReference type="ARBA" id="ARBA00038334"/>
    </source>
</evidence>
<dbReference type="OrthoDB" id="408373at2759"/>
<reference evidence="5" key="1">
    <citation type="submission" date="2020-05" db="EMBL/GenBank/DDBJ databases">
        <title>Mycena genomes resolve the evolution of fungal bioluminescence.</title>
        <authorList>
            <person name="Tsai I.J."/>
        </authorList>
    </citation>
    <scope>NUCLEOTIDE SEQUENCE</scope>
    <source>
        <strain evidence="5">CCC161011</strain>
    </source>
</reference>
<evidence type="ECO:0000256" key="1">
    <source>
        <dbReference type="ARBA" id="ARBA00022801"/>
    </source>
</evidence>
<accession>A0A8H6WYZ5</accession>
<dbReference type="InterPro" id="IPR000639">
    <property type="entry name" value="Epox_hydrolase-like"/>
</dbReference>
<dbReference type="GO" id="GO:0016787">
    <property type="term" value="F:hydrolase activity"/>
    <property type="evidence" value="ECO:0007669"/>
    <property type="project" value="UniProtKB-KW"/>
</dbReference>
<comment type="caution">
    <text evidence="5">The sequence shown here is derived from an EMBL/GenBank/DDBJ whole genome shotgun (WGS) entry which is preliminary data.</text>
</comment>
<dbReference type="PRINTS" id="PR00412">
    <property type="entry name" value="EPOXHYDRLASE"/>
</dbReference>
<proteinExistence type="inferred from homology"/>
<dbReference type="PANTHER" id="PTHR43329">
    <property type="entry name" value="EPOXIDE HYDROLASE"/>
    <property type="match status" value="1"/>
</dbReference>
<sequence length="373" mass="41751">MHSPRLLELAVLLLYFQSTAASSGFNPRAYQKSIATCQATNRAGEQETPVDINLRYVDINPVAKTSLILVHGWPSLWSTWSNQIQEFKEDYHLIVPDLRGFAESGHPGDVRSSGTIPDMVGDLACILQHAGISSAVCVGHDWGSQVCYEAARMRPDLFRGVVGIAIPYLPSASDFVPTEHLVVALPKLSYQLFFNKNTLEAVAELEKDVRRTIRATLRTVASPPPDEFLKSQLSFLAGWDGVSEIPPVPFFTPEEEDYFIEQFSIQGFKHSAFRCNFIRKRQNRRASWSFASTQGNHTISQPVLSVLPKNDPVADWALASKLLKSTDFLPNSKTEFMDGAHWCHIEYPAEFNALMRTWLKESIDGKIAGHDEL</sequence>
<keyword evidence="6" id="KW-1185">Reference proteome</keyword>
<dbReference type="Pfam" id="PF00561">
    <property type="entry name" value="Abhydrolase_1"/>
    <property type="match status" value="1"/>
</dbReference>
<gene>
    <name evidence="5" type="ORF">MVEN_02445400</name>
</gene>
<comment type="similarity">
    <text evidence="2">Belongs to the AB hydrolase superfamily. Epoxide hydrolase family.</text>
</comment>
<dbReference type="EMBL" id="JACAZI010000032">
    <property type="protein sequence ID" value="KAF7331051.1"/>
    <property type="molecule type" value="Genomic_DNA"/>
</dbReference>